<organism evidence="2 3">
    <name type="scientific">Arabidopsis thaliana</name>
    <name type="common">Mouse-ear cress</name>
    <dbReference type="NCBI Taxonomy" id="3702"/>
    <lineage>
        <taxon>Eukaryota</taxon>
        <taxon>Viridiplantae</taxon>
        <taxon>Streptophyta</taxon>
        <taxon>Embryophyta</taxon>
        <taxon>Tracheophyta</taxon>
        <taxon>Spermatophyta</taxon>
        <taxon>Magnoliopsida</taxon>
        <taxon>eudicotyledons</taxon>
        <taxon>Gunneridae</taxon>
        <taxon>Pentapetalae</taxon>
        <taxon>rosids</taxon>
        <taxon>malvids</taxon>
        <taxon>Brassicales</taxon>
        <taxon>Brassicaceae</taxon>
        <taxon>Camelineae</taxon>
        <taxon>Arabidopsis</taxon>
    </lineage>
</organism>
<dbReference type="Proteomes" id="UP000434276">
    <property type="component" value="Unassembled WGS sequence"/>
</dbReference>
<reference evidence="2 3" key="1">
    <citation type="submission" date="2019-12" db="EMBL/GenBank/DDBJ databases">
        <authorList>
            <person name="Jiao W.-B."/>
            <person name="Schneeberger K."/>
        </authorList>
    </citation>
    <scope>NUCLEOTIDE SEQUENCE [LARGE SCALE GENOMIC DNA]</scope>
    <source>
        <strain evidence="3">cv. C24</strain>
    </source>
</reference>
<sequence>MQTPISFIVNVFKVSNVKVMDVWNVKVISIEKSGGGVERLSHHIRSFGSANLLQRFDFTIKFD</sequence>
<dbReference type="OrthoDB" id="10285497at2759"/>
<name>A0A5S9X4B2_ARATH</name>
<dbReference type="ExpressionAtlas" id="A0A5S9X4B2">
    <property type="expression patterns" value="baseline"/>
</dbReference>
<protein>
    <submittedName>
        <fullName evidence="2">Uncharacterized protein</fullName>
    </submittedName>
</protein>
<dbReference type="Araport" id="AT2G35733"/>
<evidence type="ECO:0000313" key="1">
    <source>
        <dbReference type="Araport" id="AT2G35733"/>
    </source>
</evidence>
<dbReference type="RefSeq" id="NP_565820.1">
    <property type="nucleotide sequence ID" value="NM_129130.1"/>
</dbReference>
<accession>A0A5S9X4B2</accession>
<dbReference type="GeneID" id="818144"/>
<gene>
    <name evidence="1" type="ordered locus">At2g35733</name>
    <name evidence="2" type="ORF">C24_LOCUS9869</name>
</gene>
<proteinExistence type="predicted"/>
<evidence type="ECO:0000313" key="3">
    <source>
        <dbReference type="Proteomes" id="UP000434276"/>
    </source>
</evidence>
<evidence type="ECO:0000313" key="2">
    <source>
        <dbReference type="EMBL" id="CAA0374869.1"/>
    </source>
</evidence>
<dbReference type="KEGG" id="ath:AT2G35733"/>
<dbReference type="AlphaFoldDB" id="A0A5S9X4B2"/>
<dbReference type="EMBL" id="CACSHJ010000088">
    <property type="protein sequence ID" value="CAA0374869.1"/>
    <property type="molecule type" value="Genomic_DNA"/>
</dbReference>